<evidence type="ECO:0000313" key="1">
    <source>
        <dbReference type="EMBL" id="SKC78229.1"/>
    </source>
</evidence>
<dbReference type="EMBL" id="FUZQ01000007">
    <property type="protein sequence ID" value="SKC78229.1"/>
    <property type="molecule type" value="Genomic_DNA"/>
</dbReference>
<dbReference type="OrthoDB" id="5179393at2"/>
<dbReference type="AlphaFoldDB" id="A0A1T5LRJ8"/>
<dbReference type="InterPro" id="IPR040701">
    <property type="entry name" value="Bact_RF_family2"/>
</dbReference>
<proteinExistence type="predicted"/>
<dbReference type="Pfam" id="PF18844">
    <property type="entry name" value="baeRF_family2"/>
    <property type="match status" value="1"/>
</dbReference>
<protein>
    <recommendedName>
        <fullName evidence="3">Peptide chain release factor 1 (ERF1)</fullName>
    </recommendedName>
</protein>
<gene>
    <name evidence="1" type="ORF">SAMN04324258_3759</name>
</gene>
<dbReference type="RefSeq" id="WP_079576105.1">
    <property type="nucleotide sequence ID" value="NZ_FUZQ01000007.1"/>
</dbReference>
<reference evidence="1 2" key="1">
    <citation type="submission" date="2017-02" db="EMBL/GenBank/DDBJ databases">
        <authorList>
            <person name="Peterson S.W."/>
        </authorList>
    </citation>
    <scope>NUCLEOTIDE SEQUENCE [LARGE SCALE GENOMIC DNA]</scope>
    <source>
        <strain evidence="1 2">DSM 21481</strain>
    </source>
</reference>
<name>A0A1T5LRJ8_9MICO</name>
<organism evidence="1 2">
    <name type="scientific">Krasilnikoviella flava</name>
    <dbReference type="NCBI Taxonomy" id="526729"/>
    <lineage>
        <taxon>Bacteria</taxon>
        <taxon>Bacillati</taxon>
        <taxon>Actinomycetota</taxon>
        <taxon>Actinomycetes</taxon>
        <taxon>Micrococcales</taxon>
        <taxon>Promicromonosporaceae</taxon>
        <taxon>Krasilnikoviella</taxon>
    </lineage>
</organism>
<keyword evidence="2" id="KW-1185">Reference proteome</keyword>
<accession>A0A1T5LRJ8</accession>
<dbReference type="STRING" id="526729.SAMN04324258_3759"/>
<dbReference type="Proteomes" id="UP000189777">
    <property type="component" value="Unassembled WGS sequence"/>
</dbReference>
<evidence type="ECO:0000313" key="2">
    <source>
        <dbReference type="Proteomes" id="UP000189777"/>
    </source>
</evidence>
<evidence type="ECO:0008006" key="3">
    <source>
        <dbReference type="Google" id="ProtNLM"/>
    </source>
</evidence>
<sequence length="412" mass="43247">MKIDWLKPLVGRPGPFATVYLDATPSAEAGDRDVANRWRAVRRSLERQSAPAGVLDELEVAVLRPTRVAGAHGRVLIAEDGGVAVDRVLRNPPAVATGVWLPVPVLLQAAQAADEAVDALCVAVDRSGADFWPCDAGGRPGRAREMFEGPNDEVSKTSSTGTKRAIIESRAEDSWKRNAEAVAAEVDRRVAQGRPEVVVLTGDVRAVNLVRSALGQEAARRSVEVAGGGRGPGIRAADFAASVEDALDSYRERRREVVLAEYRQDQGREEGAVTSIDDVVAVLARGQVKALVLAEQIALDSTSALAATGGAGGADGLLGGRTLWIGPDPMHIATSRSDLADLGLTDGLEELPATSALLRAAIGQDAALTFAPEGSVDLVDGVGATLRWHDDGTPKEVAATMSGDGDRFRSPR</sequence>